<comment type="caution">
    <text evidence="2">The sequence shown here is derived from an EMBL/GenBank/DDBJ whole genome shotgun (WGS) entry which is preliminary data.</text>
</comment>
<keyword evidence="3" id="KW-1185">Reference proteome</keyword>
<reference evidence="3" key="1">
    <citation type="submission" date="2018-09" db="EMBL/GenBank/DDBJ databases">
        <authorList>
            <person name="Kim I."/>
        </authorList>
    </citation>
    <scope>NUCLEOTIDE SEQUENCE [LARGE SCALE GENOMIC DNA]</scope>
    <source>
        <strain evidence="3">DD4a</strain>
    </source>
</reference>
<dbReference type="Gene3D" id="3.40.50.720">
    <property type="entry name" value="NAD(P)-binding Rossmann-like Domain"/>
    <property type="match status" value="1"/>
</dbReference>
<dbReference type="Pfam" id="PF01408">
    <property type="entry name" value="GFO_IDH_MocA"/>
    <property type="match status" value="1"/>
</dbReference>
<evidence type="ECO:0000313" key="2">
    <source>
        <dbReference type="EMBL" id="RIX31383.1"/>
    </source>
</evidence>
<gene>
    <name evidence="2" type="ORF">D1781_04970</name>
</gene>
<accession>A0A3A1U4V5</accession>
<dbReference type="SUPFAM" id="SSF51735">
    <property type="entry name" value="NAD(P)-binding Rossmann-fold domains"/>
    <property type="match status" value="1"/>
</dbReference>
<feature type="domain" description="Gfo/Idh/MocA-like oxidoreductase N-terminal" evidence="1">
    <location>
        <begin position="17"/>
        <end position="125"/>
    </location>
</feature>
<dbReference type="GO" id="GO:0000166">
    <property type="term" value="F:nucleotide binding"/>
    <property type="evidence" value="ECO:0007669"/>
    <property type="project" value="InterPro"/>
</dbReference>
<dbReference type="OrthoDB" id="9772350at2"/>
<sequence>MTAAVRTKGIERPARSRYALVGSGWRSTAYLRLARLLPEVFEATGVVTRRAESGERVEREYGVPTHRSVDELLAADRPDFVVLSVPWPVTPVLTRDLVAAGVPVLAETPPAPDLDGMRALWADVGAAGLVQVAEQYAFMPLHAARLALTREGLIGTPGSVHVSSTHLYHVVAMMRAFLDVGREPTTAVSRTFTAPLVDPITPEGWTHDAAEKPARTILSTIDFGAGRSGLYDFTDNQWWNPVRPDHLTVRGSTGEIHDEAVVRMLDPVTPVASRIERAVTGIGMDYQGVDLTHLPFEGRLVFRNRFQGAGLSDDEIGTAELLARTGAWAREEGPAPYPLADGMHDHHVGLAIEESARSGQPVPTGEKPWARA</sequence>
<dbReference type="PANTHER" id="PTHR43377:SF1">
    <property type="entry name" value="BILIVERDIN REDUCTASE A"/>
    <property type="match status" value="1"/>
</dbReference>
<dbReference type="AlphaFoldDB" id="A0A3A1U4V5"/>
<dbReference type="InterPro" id="IPR036291">
    <property type="entry name" value="NAD(P)-bd_dom_sf"/>
</dbReference>
<name>A0A3A1U4V5_9MICO</name>
<dbReference type="Gene3D" id="3.30.360.10">
    <property type="entry name" value="Dihydrodipicolinate Reductase, domain 2"/>
    <property type="match status" value="1"/>
</dbReference>
<protein>
    <submittedName>
        <fullName evidence="2">Gfo/Idh/MocA family oxidoreductase</fullName>
    </submittedName>
</protein>
<evidence type="ECO:0000313" key="3">
    <source>
        <dbReference type="Proteomes" id="UP000265742"/>
    </source>
</evidence>
<dbReference type="InterPro" id="IPR000683">
    <property type="entry name" value="Gfo/Idh/MocA-like_OxRdtase_N"/>
</dbReference>
<dbReference type="EMBL" id="QXTG01000001">
    <property type="protein sequence ID" value="RIX31383.1"/>
    <property type="molecule type" value="Genomic_DNA"/>
</dbReference>
<proteinExistence type="predicted"/>
<dbReference type="PANTHER" id="PTHR43377">
    <property type="entry name" value="BILIVERDIN REDUCTASE A"/>
    <property type="match status" value="1"/>
</dbReference>
<organism evidence="2 3">
    <name type="scientific">Amnibacterium setariae</name>
    <dbReference type="NCBI Taxonomy" id="2306585"/>
    <lineage>
        <taxon>Bacteria</taxon>
        <taxon>Bacillati</taxon>
        <taxon>Actinomycetota</taxon>
        <taxon>Actinomycetes</taxon>
        <taxon>Micrococcales</taxon>
        <taxon>Microbacteriaceae</taxon>
        <taxon>Amnibacterium</taxon>
    </lineage>
</organism>
<evidence type="ECO:0000259" key="1">
    <source>
        <dbReference type="Pfam" id="PF01408"/>
    </source>
</evidence>
<dbReference type="InterPro" id="IPR051450">
    <property type="entry name" value="Gfo/Idh/MocA_Oxidoreductases"/>
</dbReference>
<dbReference type="Proteomes" id="UP000265742">
    <property type="component" value="Unassembled WGS sequence"/>
</dbReference>